<evidence type="ECO:0000256" key="2">
    <source>
        <dbReference type="HAMAP-Rule" id="MF_00386"/>
    </source>
</evidence>
<dbReference type="Proteomes" id="UP000671879">
    <property type="component" value="Chromosome"/>
</dbReference>
<gene>
    <name evidence="3" type="primary">yidD</name>
    <name evidence="3" type="ORF">KAR29_08575</name>
</gene>
<dbReference type="GO" id="GO:0005886">
    <property type="term" value="C:plasma membrane"/>
    <property type="evidence" value="ECO:0007669"/>
    <property type="project" value="UniProtKB-SubCell"/>
</dbReference>
<dbReference type="Pfam" id="PF01809">
    <property type="entry name" value="YidD"/>
    <property type="match status" value="1"/>
</dbReference>
<protein>
    <recommendedName>
        <fullName evidence="2">Putative membrane protein insertion efficiency factor</fullName>
    </recommendedName>
</protein>
<reference evidence="4" key="1">
    <citation type="submission" date="2021-04" db="EMBL/GenBank/DDBJ databases">
        <title>A novel Synergistetes isolate from a pyrite-forming mixed culture.</title>
        <authorList>
            <person name="Bunk B."/>
            <person name="Sproer C."/>
            <person name="Spring S."/>
            <person name="Pester M."/>
        </authorList>
    </citation>
    <scope>NUCLEOTIDE SEQUENCE [LARGE SCALE GENOMIC DNA]</scope>
    <source>
        <strain evidence="4">J.5.4.2-T.3.5.2</strain>
    </source>
</reference>
<dbReference type="RefSeq" id="WP_274372587.1">
    <property type="nucleotide sequence ID" value="NZ_CP072943.1"/>
</dbReference>
<dbReference type="PANTHER" id="PTHR33383:SF1">
    <property type="entry name" value="MEMBRANE PROTEIN INSERTION EFFICIENCY FACTOR-RELATED"/>
    <property type="match status" value="1"/>
</dbReference>
<evidence type="ECO:0000256" key="1">
    <source>
        <dbReference type="ARBA" id="ARBA00022475"/>
    </source>
</evidence>
<evidence type="ECO:0000313" key="4">
    <source>
        <dbReference type="Proteomes" id="UP000671879"/>
    </source>
</evidence>
<keyword evidence="2" id="KW-0472">Membrane</keyword>
<comment type="subcellular location">
    <subcellularLocation>
        <location evidence="2">Cell membrane</location>
        <topology evidence="2">Peripheral membrane protein</topology>
        <orientation evidence="2">Cytoplasmic side</orientation>
    </subcellularLocation>
</comment>
<dbReference type="AlphaFoldDB" id="A0A9Q7A562"/>
<keyword evidence="1 2" id="KW-1003">Cell membrane</keyword>
<evidence type="ECO:0000313" key="3">
    <source>
        <dbReference type="EMBL" id="QTX31426.1"/>
    </source>
</evidence>
<name>A0A9Q7A562_9BACT</name>
<organism evidence="3 4">
    <name type="scientific">Aminithiophilus ramosus</name>
    <dbReference type="NCBI Taxonomy" id="3029084"/>
    <lineage>
        <taxon>Bacteria</taxon>
        <taxon>Thermotogati</taxon>
        <taxon>Synergistota</taxon>
        <taxon>Synergistia</taxon>
        <taxon>Synergistales</taxon>
        <taxon>Aminithiophilaceae</taxon>
        <taxon>Aminithiophilus</taxon>
    </lineage>
</organism>
<dbReference type="SMART" id="SM01234">
    <property type="entry name" value="Haemolytic"/>
    <property type="match status" value="1"/>
</dbReference>
<dbReference type="HAMAP" id="MF_00386">
    <property type="entry name" value="UPF0161_YidD"/>
    <property type="match status" value="1"/>
</dbReference>
<dbReference type="InterPro" id="IPR002696">
    <property type="entry name" value="Membr_insert_effic_factor_YidD"/>
</dbReference>
<comment type="function">
    <text evidence="2">Could be involved in insertion of integral membrane proteins into the membrane.</text>
</comment>
<dbReference type="EMBL" id="CP072943">
    <property type="protein sequence ID" value="QTX31426.1"/>
    <property type="molecule type" value="Genomic_DNA"/>
</dbReference>
<dbReference type="NCBIfam" id="TIGR00278">
    <property type="entry name" value="membrane protein insertion efficiency factor YidD"/>
    <property type="match status" value="1"/>
</dbReference>
<dbReference type="PANTHER" id="PTHR33383">
    <property type="entry name" value="MEMBRANE PROTEIN INSERTION EFFICIENCY FACTOR-RELATED"/>
    <property type="match status" value="1"/>
</dbReference>
<dbReference type="KEGG" id="aram:KAR29_08575"/>
<comment type="similarity">
    <text evidence="2">Belongs to the UPF0161 family.</text>
</comment>
<keyword evidence="4" id="KW-1185">Reference proteome</keyword>
<proteinExistence type="inferred from homology"/>
<sequence>MTWPARIAVLSIRGYQRFLSPFLGRNCRFHPTCSQYTLEAVERFGLARGAWLGVKRIVRCGPWHPGGYDPVPEKICRDDVDSFQGR</sequence>
<accession>A0A9Q7A562</accession>